<sequence>HSQAPPRPVDPGTPSWLLARSSPLWPVGPPGSLIPPAPPWSVIDRPPPWDSTPPALPHSSSSVRLLLPFGSTTAFQILSITLAHRLSVSTSGPTTTCTVAIVSPSSTMVLPSVGSTVGRLHACGLGPPAPNPLCLLPDSSCFLLDSSLHLLHPGLCSSSS</sequence>
<gene>
    <name evidence="1" type="ORF">M9458_040179</name>
</gene>
<dbReference type="EMBL" id="JAMKFB020000020">
    <property type="protein sequence ID" value="KAL0164426.1"/>
    <property type="molecule type" value="Genomic_DNA"/>
</dbReference>
<proteinExistence type="predicted"/>
<evidence type="ECO:0000313" key="2">
    <source>
        <dbReference type="Proteomes" id="UP001529510"/>
    </source>
</evidence>
<keyword evidence="2" id="KW-1185">Reference proteome</keyword>
<protein>
    <submittedName>
        <fullName evidence="1">Uncharacterized protein</fullName>
    </submittedName>
</protein>
<accession>A0ABD0NT54</accession>
<reference evidence="1 2" key="1">
    <citation type="submission" date="2024-05" db="EMBL/GenBank/DDBJ databases">
        <title>Genome sequencing and assembly of Indian major carp, Cirrhinus mrigala (Hamilton, 1822).</title>
        <authorList>
            <person name="Mohindra V."/>
            <person name="Chowdhury L.M."/>
            <person name="Lal K."/>
            <person name="Jena J.K."/>
        </authorList>
    </citation>
    <scope>NUCLEOTIDE SEQUENCE [LARGE SCALE GENOMIC DNA]</scope>
    <source>
        <strain evidence="1">CM1030</strain>
        <tissue evidence="1">Blood</tissue>
    </source>
</reference>
<dbReference type="Proteomes" id="UP001529510">
    <property type="component" value="Unassembled WGS sequence"/>
</dbReference>
<dbReference type="AlphaFoldDB" id="A0ABD0NT54"/>
<organism evidence="1 2">
    <name type="scientific">Cirrhinus mrigala</name>
    <name type="common">Mrigala</name>
    <dbReference type="NCBI Taxonomy" id="683832"/>
    <lineage>
        <taxon>Eukaryota</taxon>
        <taxon>Metazoa</taxon>
        <taxon>Chordata</taxon>
        <taxon>Craniata</taxon>
        <taxon>Vertebrata</taxon>
        <taxon>Euteleostomi</taxon>
        <taxon>Actinopterygii</taxon>
        <taxon>Neopterygii</taxon>
        <taxon>Teleostei</taxon>
        <taxon>Ostariophysi</taxon>
        <taxon>Cypriniformes</taxon>
        <taxon>Cyprinidae</taxon>
        <taxon>Labeoninae</taxon>
        <taxon>Labeonini</taxon>
        <taxon>Cirrhinus</taxon>
    </lineage>
</organism>
<feature type="non-terminal residue" evidence="1">
    <location>
        <position position="160"/>
    </location>
</feature>
<feature type="non-terminal residue" evidence="1">
    <location>
        <position position="1"/>
    </location>
</feature>
<evidence type="ECO:0000313" key="1">
    <source>
        <dbReference type="EMBL" id="KAL0164426.1"/>
    </source>
</evidence>
<comment type="caution">
    <text evidence="1">The sequence shown here is derived from an EMBL/GenBank/DDBJ whole genome shotgun (WGS) entry which is preliminary data.</text>
</comment>
<name>A0ABD0NT54_CIRMR</name>